<organism evidence="1 2">
    <name type="scientific">Coccomyxa viridis</name>
    <dbReference type="NCBI Taxonomy" id="1274662"/>
    <lineage>
        <taxon>Eukaryota</taxon>
        <taxon>Viridiplantae</taxon>
        <taxon>Chlorophyta</taxon>
        <taxon>core chlorophytes</taxon>
        <taxon>Trebouxiophyceae</taxon>
        <taxon>Trebouxiophyceae incertae sedis</taxon>
        <taxon>Coccomyxaceae</taxon>
        <taxon>Coccomyxa</taxon>
    </lineage>
</organism>
<keyword evidence="2" id="KW-1185">Reference proteome</keyword>
<comment type="caution">
    <text evidence="1">The sequence shown here is derived from an EMBL/GenBank/DDBJ whole genome shotgun (WGS) entry which is preliminary data.</text>
</comment>
<name>A0AAV1HQB4_9CHLO</name>
<reference evidence="1 2" key="1">
    <citation type="submission" date="2023-10" db="EMBL/GenBank/DDBJ databases">
        <authorList>
            <person name="Maclean D."/>
            <person name="Macfadyen A."/>
        </authorList>
    </citation>
    <scope>NUCLEOTIDE SEQUENCE [LARGE SCALE GENOMIC DNA]</scope>
</reference>
<evidence type="ECO:0000313" key="1">
    <source>
        <dbReference type="EMBL" id="CAK0734586.1"/>
    </source>
</evidence>
<evidence type="ECO:0000313" key="2">
    <source>
        <dbReference type="Proteomes" id="UP001314263"/>
    </source>
</evidence>
<proteinExistence type="predicted"/>
<protein>
    <submittedName>
        <fullName evidence="1">Uncharacterized protein</fullName>
    </submittedName>
</protein>
<gene>
    <name evidence="1" type="ORF">CVIRNUC_000452</name>
</gene>
<dbReference type="Proteomes" id="UP001314263">
    <property type="component" value="Unassembled WGS sequence"/>
</dbReference>
<dbReference type="AlphaFoldDB" id="A0AAV1HQB4"/>
<dbReference type="EMBL" id="CAUYUE010000001">
    <property type="protein sequence ID" value="CAK0734586.1"/>
    <property type="molecule type" value="Genomic_DNA"/>
</dbReference>
<sequence>MTLAMHAHLCPVAAGGLLSVRPRKVAGSRRSVCVRAAATGPGSGKPKDLTQQVQQQCDAFFQKYDVLSCGMGALACTSFFVYNGQDTGTALSITLMATISGLVINELLFENPETRW</sequence>
<accession>A0AAV1HQB4</accession>